<name>A0A9N9HKS0_9GLOM</name>
<gene>
    <name evidence="1" type="ORF">FCALED_LOCUS13017</name>
</gene>
<dbReference type="AlphaFoldDB" id="A0A9N9HKS0"/>
<proteinExistence type="predicted"/>
<protein>
    <submittedName>
        <fullName evidence="1">9756_t:CDS:1</fullName>
    </submittedName>
</protein>
<reference evidence="1" key="1">
    <citation type="submission" date="2021-06" db="EMBL/GenBank/DDBJ databases">
        <authorList>
            <person name="Kallberg Y."/>
            <person name="Tangrot J."/>
            <person name="Rosling A."/>
        </authorList>
    </citation>
    <scope>NUCLEOTIDE SEQUENCE</scope>
    <source>
        <strain evidence="1">UK204</strain>
    </source>
</reference>
<evidence type="ECO:0000313" key="1">
    <source>
        <dbReference type="EMBL" id="CAG8692138.1"/>
    </source>
</evidence>
<sequence>EYSNEILTIESQSKRRKTIDTKRRTTKNETAILYALKVYKNNLSDDAVASVCERLSEVWIVKKVRE</sequence>
<accession>A0A9N9HKS0</accession>
<dbReference type="Proteomes" id="UP000789570">
    <property type="component" value="Unassembled WGS sequence"/>
</dbReference>
<organism evidence="1 2">
    <name type="scientific">Funneliformis caledonium</name>
    <dbReference type="NCBI Taxonomy" id="1117310"/>
    <lineage>
        <taxon>Eukaryota</taxon>
        <taxon>Fungi</taxon>
        <taxon>Fungi incertae sedis</taxon>
        <taxon>Mucoromycota</taxon>
        <taxon>Glomeromycotina</taxon>
        <taxon>Glomeromycetes</taxon>
        <taxon>Glomerales</taxon>
        <taxon>Glomeraceae</taxon>
        <taxon>Funneliformis</taxon>
    </lineage>
</organism>
<comment type="caution">
    <text evidence="1">The sequence shown here is derived from an EMBL/GenBank/DDBJ whole genome shotgun (WGS) entry which is preliminary data.</text>
</comment>
<feature type="non-terminal residue" evidence="1">
    <location>
        <position position="1"/>
    </location>
</feature>
<evidence type="ECO:0000313" key="2">
    <source>
        <dbReference type="Proteomes" id="UP000789570"/>
    </source>
</evidence>
<keyword evidence="2" id="KW-1185">Reference proteome</keyword>
<dbReference type="EMBL" id="CAJVPQ010007031">
    <property type="protein sequence ID" value="CAG8692138.1"/>
    <property type="molecule type" value="Genomic_DNA"/>
</dbReference>
<dbReference type="OrthoDB" id="2442827at2759"/>